<evidence type="ECO:0000313" key="3">
    <source>
        <dbReference type="Proteomes" id="UP000800039"/>
    </source>
</evidence>
<evidence type="ECO:0000313" key="2">
    <source>
        <dbReference type="EMBL" id="KAF1848994.1"/>
    </source>
</evidence>
<sequence>MADQQAAPTSSQQPPSQTRASCPSGRGRVSLRGTLQGSLSSGWIRFGARSVELRLVGLVSLGCLLWIQSGESGGIFGWILDDWSIVFWCVFVYSQSKQTIHQTSSSFL</sequence>
<keyword evidence="3" id="KW-1185">Reference proteome</keyword>
<evidence type="ECO:0000256" key="1">
    <source>
        <dbReference type="SAM" id="MobiDB-lite"/>
    </source>
</evidence>
<reference evidence="2" key="1">
    <citation type="submission" date="2020-01" db="EMBL/GenBank/DDBJ databases">
        <authorList>
            <consortium name="DOE Joint Genome Institute"/>
            <person name="Haridas S."/>
            <person name="Albert R."/>
            <person name="Binder M."/>
            <person name="Bloem J."/>
            <person name="Labutti K."/>
            <person name="Salamov A."/>
            <person name="Andreopoulos B."/>
            <person name="Baker S.E."/>
            <person name="Barry K."/>
            <person name="Bills G."/>
            <person name="Bluhm B.H."/>
            <person name="Cannon C."/>
            <person name="Castanera R."/>
            <person name="Culley D.E."/>
            <person name="Daum C."/>
            <person name="Ezra D."/>
            <person name="Gonzalez J.B."/>
            <person name="Henrissat B."/>
            <person name="Kuo A."/>
            <person name="Liang C."/>
            <person name="Lipzen A."/>
            <person name="Lutzoni F."/>
            <person name="Magnuson J."/>
            <person name="Mondo S."/>
            <person name="Nolan M."/>
            <person name="Ohm R."/>
            <person name="Pangilinan J."/>
            <person name="Park H.-J."/>
            <person name="Ramirez L."/>
            <person name="Alfaro M."/>
            <person name="Sun H."/>
            <person name="Tritt A."/>
            <person name="Yoshinaga Y."/>
            <person name="Zwiers L.-H."/>
            <person name="Turgeon B.G."/>
            <person name="Goodwin S.B."/>
            <person name="Spatafora J.W."/>
            <person name="Crous P.W."/>
            <person name="Grigoriev I.V."/>
        </authorList>
    </citation>
    <scope>NUCLEOTIDE SEQUENCE</scope>
    <source>
        <strain evidence="2">CBS 394.84</strain>
    </source>
</reference>
<dbReference type="GeneID" id="63855995"/>
<protein>
    <submittedName>
        <fullName evidence="2">Uncharacterized protein</fullName>
    </submittedName>
</protein>
<name>A0A9P4GPK2_9PLEO</name>
<comment type="caution">
    <text evidence="2">The sequence shown here is derived from an EMBL/GenBank/DDBJ whole genome shotgun (WGS) entry which is preliminary data.</text>
</comment>
<gene>
    <name evidence="2" type="ORF">K460DRAFT_83920</name>
</gene>
<organism evidence="2 3">
    <name type="scientific">Cucurbitaria berberidis CBS 394.84</name>
    <dbReference type="NCBI Taxonomy" id="1168544"/>
    <lineage>
        <taxon>Eukaryota</taxon>
        <taxon>Fungi</taxon>
        <taxon>Dikarya</taxon>
        <taxon>Ascomycota</taxon>
        <taxon>Pezizomycotina</taxon>
        <taxon>Dothideomycetes</taxon>
        <taxon>Pleosporomycetidae</taxon>
        <taxon>Pleosporales</taxon>
        <taxon>Pleosporineae</taxon>
        <taxon>Cucurbitariaceae</taxon>
        <taxon>Cucurbitaria</taxon>
    </lineage>
</organism>
<dbReference type="Proteomes" id="UP000800039">
    <property type="component" value="Unassembled WGS sequence"/>
</dbReference>
<proteinExistence type="predicted"/>
<dbReference type="EMBL" id="ML976615">
    <property type="protein sequence ID" value="KAF1848994.1"/>
    <property type="molecule type" value="Genomic_DNA"/>
</dbReference>
<accession>A0A9P4GPK2</accession>
<feature type="region of interest" description="Disordered" evidence="1">
    <location>
        <begin position="1"/>
        <end position="27"/>
    </location>
</feature>
<dbReference type="AlphaFoldDB" id="A0A9P4GPK2"/>
<feature type="compositionally biased region" description="Low complexity" evidence="1">
    <location>
        <begin position="1"/>
        <end position="18"/>
    </location>
</feature>
<dbReference type="RefSeq" id="XP_040791557.1">
    <property type="nucleotide sequence ID" value="XM_040938738.1"/>
</dbReference>